<evidence type="ECO:0000256" key="5">
    <source>
        <dbReference type="ARBA" id="ARBA00023136"/>
    </source>
</evidence>
<evidence type="ECO:0000256" key="7">
    <source>
        <dbReference type="SAM" id="Phobius"/>
    </source>
</evidence>
<dbReference type="EMBL" id="JBGMEF010000019">
    <property type="protein sequence ID" value="MFO3667283.1"/>
    <property type="molecule type" value="Genomic_DNA"/>
</dbReference>
<evidence type="ECO:0000313" key="10">
    <source>
        <dbReference type="Proteomes" id="UP001637994"/>
    </source>
</evidence>
<name>A0ABW9ME68_9FIRM</name>
<keyword evidence="2" id="KW-1003">Cell membrane</keyword>
<evidence type="ECO:0000256" key="4">
    <source>
        <dbReference type="ARBA" id="ARBA00022989"/>
    </source>
</evidence>
<evidence type="ECO:0000313" key="9">
    <source>
        <dbReference type="EMBL" id="MFO3667283.1"/>
    </source>
</evidence>
<feature type="transmembrane region" description="Helical" evidence="7">
    <location>
        <begin position="202"/>
        <end position="220"/>
    </location>
</feature>
<feature type="transmembrane region" description="Helical" evidence="7">
    <location>
        <begin position="177"/>
        <end position="195"/>
    </location>
</feature>
<accession>A0ABW9ME68</accession>
<evidence type="ECO:0000256" key="2">
    <source>
        <dbReference type="ARBA" id="ARBA00022475"/>
    </source>
</evidence>
<evidence type="ECO:0000259" key="8">
    <source>
        <dbReference type="Pfam" id="PF06738"/>
    </source>
</evidence>
<organism evidence="9 10">
    <name type="scientific">Anaerococcus kampingae</name>
    <dbReference type="NCBI Taxonomy" id="3115614"/>
    <lineage>
        <taxon>Bacteria</taxon>
        <taxon>Bacillati</taxon>
        <taxon>Bacillota</taxon>
        <taxon>Tissierellia</taxon>
        <taxon>Tissierellales</taxon>
        <taxon>Peptoniphilaceae</taxon>
        <taxon>Anaerococcus</taxon>
    </lineage>
</organism>
<evidence type="ECO:0000256" key="6">
    <source>
        <dbReference type="ARBA" id="ARBA00034125"/>
    </source>
</evidence>
<dbReference type="PANTHER" id="PTHR34390">
    <property type="entry name" value="UPF0442 PROTEIN YJJB-RELATED"/>
    <property type="match status" value="1"/>
</dbReference>
<dbReference type="InterPro" id="IPR050539">
    <property type="entry name" value="ThrE_Dicarb/AminoAcid_Exp"/>
</dbReference>
<gene>
    <name evidence="9" type="ORF">ACCQ42_05810</name>
</gene>
<comment type="caution">
    <text evidence="9">The sequence shown here is derived from an EMBL/GenBank/DDBJ whole genome shotgun (WGS) entry which is preliminary data.</text>
</comment>
<feature type="transmembrane region" description="Helical" evidence="7">
    <location>
        <begin position="232"/>
        <end position="255"/>
    </location>
</feature>
<comment type="subcellular location">
    <subcellularLocation>
        <location evidence="1">Cell membrane</location>
        <topology evidence="1">Multi-pass membrane protein</topology>
    </subcellularLocation>
</comment>
<feature type="transmembrane region" description="Helical" evidence="7">
    <location>
        <begin position="123"/>
        <end position="141"/>
    </location>
</feature>
<dbReference type="Pfam" id="PF06738">
    <property type="entry name" value="ThrE"/>
    <property type="match status" value="1"/>
</dbReference>
<comment type="similarity">
    <text evidence="6">Belongs to the ThrE exporter (TC 2.A.79) family.</text>
</comment>
<evidence type="ECO:0000256" key="3">
    <source>
        <dbReference type="ARBA" id="ARBA00022692"/>
    </source>
</evidence>
<keyword evidence="10" id="KW-1185">Reference proteome</keyword>
<dbReference type="Proteomes" id="UP001637994">
    <property type="component" value="Unassembled WGS sequence"/>
</dbReference>
<sequence>MHDQIRNEESAVLLSEIASDAGAIMLENGAEVYRVEDTIERIIRSKKNTKDVDVYSTTNVIILSFSYKNEVHTNVRRVKARSNNLYYIDKVNSFSRSFCRGEMSLENALRELKNIKESPDKPLIFKIVGAGIAAAAYSLLLKGGINEMLISFIVGSLSYYFAHFLEENSLGYFVVNYLYGVMVSLVTILALNFIGGIESSKVIISSMMAFVPGIMLTNSMRDLMSGDSTSGLTGAVIAILISTALAMGVGTPITIMKLWS</sequence>
<dbReference type="InterPro" id="IPR010619">
    <property type="entry name" value="ThrE-like_N"/>
</dbReference>
<dbReference type="RefSeq" id="WP_265213008.1">
    <property type="nucleotide sequence ID" value="NZ_JBGMEF010000019.1"/>
</dbReference>
<evidence type="ECO:0000256" key="1">
    <source>
        <dbReference type="ARBA" id="ARBA00004651"/>
    </source>
</evidence>
<protein>
    <submittedName>
        <fullName evidence="9">Threonine/serine exporter ThrE family protein</fullName>
    </submittedName>
</protein>
<dbReference type="PANTHER" id="PTHR34390:SF2">
    <property type="entry name" value="SUCCINATE TRANSPORTER SUBUNIT YJJP-RELATED"/>
    <property type="match status" value="1"/>
</dbReference>
<proteinExistence type="inferred from homology"/>
<reference evidence="9 10" key="1">
    <citation type="journal article" date="2025" name="Anaerobe">
        <title>Description of Anaerococcus kampingiae sp. nov., Anaerococcus groningensis sp. nov., Anaerococcus martiniensis sp. nov., and Anaerococcus cruorum sp. nov., isolated from human clinical specimens.</title>
        <authorList>
            <person name="Boiten K.E."/>
            <person name="Meijer J."/>
            <person name="van Wezel E.M."/>
            <person name="Veloo A.C.M."/>
        </authorList>
    </citation>
    <scope>NUCLEOTIDE SEQUENCE [LARGE SCALE GENOMIC DNA]</scope>
    <source>
        <strain evidence="9 10">ENR0874</strain>
    </source>
</reference>
<keyword evidence="4 7" id="KW-1133">Transmembrane helix</keyword>
<feature type="domain" description="Threonine/serine exporter-like N-terminal" evidence="8">
    <location>
        <begin position="17"/>
        <end position="254"/>
    </location>
</feature>
<keyword evidence="5 7" id="KW-0472">Membrane</keyword>
<keyword evidence="3 7" id="KW-0812">Transmembrane</keyword>